<dbReference type="OrthoDB" id="9790785at2"/>
<evidence type="ECO:0000313" key="4">
    <source>
        <dbReference type="Proteomes" id="UP000295135"/>
    </source>
</evidence>
<dbReference type="PANTHER" id="PTHR44196">
    <property type="entry name" value="DEHYDROGENASE/REDUCTASE SDR FAMILY MEMBER 7B"/>
    <property type="match status" value="1"/>
</dbReference>
<comment type="similarity">
    <text evidence="1">Belongs to the short-chain dehydrogenases/reductases (SDR) family.</text>
</comment>
<dbReference type="PRINTS" id="PR00081">
    <property type="entry name" value="GDHRDH"/>
</dbReference>
<proteinExistence type="inferred from homology"/>
<sequence>MQSVKTNIKDYQAAPDLLKDRVILITGAGQGLGRAMSHACAAHGATVILSGRQVVKLEAVYDEIVAAGGPEPVIFTTDLATAQDKDYETIASSIDWQLKRLDGIIHSASLFYNLSPLAIQTSEQWLDLFRVNTLAPFALTRACEALLKRSPDASVVLVGESHGHSPAAFWGGFAVSKAAMEAYLKIQAQEWEGQENLRINMVIPGPIHSPQRSRTHPGEFKENLTKPEDLAPYFLYLLGQDGRASRGQVINCRKGSGEQDY</sequence>
<dbReference type="SUPFAM" id="SSF51735">
    <property type="entry name" value="NAD(P)-binding Rossmann-fold domains"/>
    <property type="match status" value="1"/>
</dbReference>
<organism evidence="3 4">
    <name type="scientific">Sulfuritortus calidifontis</name>
    <dbReference type="NCBI Taxonomy" id="1914471"/>
    <lineage>
        <taxon>Bacteria</taxon>
        <taxon>Pseudomonadati</taxon>
        <taxon>Pseudomonadota</taxon>
        <taxon>Betaproteobacteria</taxon>
        <taxon>Nitrosomonadales</taxon>
        <taxon>Thiobacillaceae</taxon>
        <taxon>Sulfuritortus</taxon>
    </lineage>
</organism>
<reference evidence="3 4" key="1">
    <citation type="submission" date="2019-03" db="EMBL/GenBank/DDBJ databases">
        <title>Genomic Encyclopedia of Type Strains, Phase IV (KMG-IV): sequencing the most valuable type-strain genomes for metagenomic binning, comparative biology and taxonomic classification.</title>
        <authorList>
            <person name="Goeker M."/>
        </authorList>
    </citation>
    <scope>NUCLEOTIDE SEQUENCE [LARGE SCALE GENOMIC DNA]</scope>
    <source>
        <strain evidence="3 4">DSM 103923</strain>
    </source>
</reference>
<dbReference type="PANTHER" id="PTHR44196:SF4">
    <property type="entry name" value="SHORT CHAIN DEHYDROGENASE"/>
    <property type="match status" value="1"/>
</dbReference>
<accession>A0A4R3JW16</accession>
<comment type="caution">
    <text evidence="3">The sequence shown here is derived from an EMBL/GenBank/DDBJ whole genome shotgun (WGS) entry which is preliminary data.</text>
</comment>
<evidence type="ECO:0000256" key="2">
    <source>
        <dbReference type="ARBA" id="ARBA00023002"/>
    </source>
</evidence>
<dbReference type="AlphaFoldDB" id="A0A4R3JW16"/>
<dbReference type="EMBL" id="SLZY01000011">
    <property type="protein sequence ID" value="TCS71167.1"/>
    <property type="molecule type" value="Genomic_DNA"/>
</dbReference>
<dbReference type="Proteomes" id="UP000295135">
    <property type="component" value="Unassembled WGS sequence"/>
</dbReference>
<gene>
    <name evidence="3" type="ORF">EDC61_11146</name>
</gene>
<keyword evidence="2" id="KW-0560">Oxidoreductase</keyword>
<keyword evidence="4" id="KW-1185">Reference proteome</keyword>
<dbReference type="InterPro" id="IPR002347">
    <property type="entry name" value="SDR_fam"/>
</dbReference>
<evidence type="ECO:0000256" key="1">
    <source>
        <dbReference type="ARBA" id="ARBA00006484"/>
    </source>
</evidence>
<dbReference type="GO" id="GO:0016020">
    <property type="term" value="C:membrane"/>
    <property type="evidence" value="ECO:0007669"/>
    <property type="project" value="TreeGrafter"/>
</dbReference>
<evidence type="ECO:0000313" key="3">
    <source>
        <dbReference type="EMBL" id="TCS71167.1"/>
    </source>
</evidence>
<dbReference type="Pfam" id="PF00106">
    <property type="entry name" value="adh_short"/>
    <property type="match status" value="1"/>
</dbReference>
<dbReference type="InterPro" id="IPR036291">
    <property type="entry name" value="NAD(P)-bd_dom_sf"/>
</dbReference>
<protein>
    <submittedName>
        <fullName evidence="3">NAD(P)-dependent dehydrogenase (Short-subunit alcohol dehydrogenase family)</fullName>
    </submittedName>
</protein>
<name>A0A4R3JW16_9PROT</name>
<dbReference type="Gene3D" id="3.40.50.720">
    <property type="entry name" value="NAD(P)-binding Rossmann-like Domain"/>
    <property type="match status" value="1"/>
</dbReference>
<dbReference type="RefSeq" id="WP_126461675.1">
    <property type="nucleotide sequence ID" value="NZ_AP018721.1"/>
</dbReference>
<dbReference type="GO" id="GO:0016491">
    <property type="term" value="F:oxidoreductase activity"/>
    <property type="evidence" value="ECO:0007669"/>
    <property type="project" value="UniProtKB-KW"/>
</dbReference>